<keyword evidence="5 9" id="KW-0865">Zymogen</keyword>
<keyword evidence="1 9" id="KW-0963">Cytoplasm</keyword>
<comment type="catalytic activity">
    <reaction evidence="9">
        <text>L-aspartate + H(+) = beta-alanine + CO2</text>
        <dbReference type="Rhea" id="RHEA:19497"/>
        <dbReference type="ChEBI" id="CHEBI:15378"/>
        <dbReference type="ChEBI" id="CHEBI:16526"/>
        <dbReference type="ChEBI" id="CHEBI:29991"/>
        <dbReference type="ChEBI" id="CHEBI:57966"/>
        <dbReference type="EC" id="4.1.1.11"/>
    </reaction>
</comment>
<accession>A0A0S7WJD1</accession>
<comment type="cofactor">
    <cofactor evidence="9 10">
        <name>pyruvate</name>
        <dbReference type="ChEBI" id="CHEBI:15361"/>
    </cofactor>
    <text evidence="9 10">Binds 1 pyruvoyl group covalently per subunit.</text>
</comment>
<comment type="pathway">
    <text evidence="9">Cofactor biosynthesis; (R)-pantothenate biosynthesis; beta-alanine from L-aspartate: step 1/1.</text>
</comment>
<evidence type="ECO:0000256" key="12">
    <source>
        <dbReference type="PIRSR" id="PIRSR006246-5"/>
    </source>
</evidence>
<dbReference type="HAMAP" id="MF_00446">
    <property type="entry name" value="PanD"/>
    <property type="match status" value="1"/>
</dbReference>
<comment type="caution">
    <text evidence="9">Lacks conserved residue(s) required for the propagation of feature annotation.</text>
</comment>
<evidence type="ECO:0000256" key="6">
    <source>
        <dbReference type="ARBA" id="ARBA00023239"/>
    </source>
</evidence>
<gene>
    <name evidence="9" type="primary">panD</name>
    <name evidence="13" type="ORF">AMJ40_03660</name>
</gene>
<dbReference type="UniPathway" id="UPA00028">
    <property type="reaction ID" value="UER00002"/>
</dbReference>
<evidence type="ECO:0000256" key="1">
    <source>
        <dbReference type="ARBA" id="ARBA00022490"/>
    </source>
</evidence>
<keyword evidence="8 9" id="KW-0670">Pyruvate</keyword>
<keyword evidence="4 9" id="KW-0068">Autocatalytic cleavage</keyword>
<dbReference type="PANTHER" id="PTHR21012">
    <property type="entry name" value="ASPARTATE 1-DECARBOXYLASE"/>
    <property type="match status" value="1"/>
</dbReference>
<dbReference type="PIRSF" id="PIRSF006246">
    <property type="entry name" value="Asp_decarbox"/>
    <property type="match status" value="1"/>
</dbReference>
<evidence type="ECO:0000256" key="10">
    <source>
        <dbReference type="PIRSR" id="PIRSR006246-1"/>
    </source>
</evidence>
<evidence type="ECO:0000313" key="14">
    <source>
        <dbReference type="Proteomes" id="UP000051124"/>
    </source>
</evidence>
<comment type="similarity">
    <text evidence="9">Belongs to the PanD family.</text>
</comment>
<dbReference type="InterPro" id="IPR009010">
    <property type="entry name" value="Asp_de-COase-like_dom_sf"/>
</dbReference>
<evidence type="ECO:0000313" key="13">
    <source>
        <dbReference type="EMBL" id="KPJ50175.1"/>
    </source>
</evidence>
<evidence type="ECO:0000256" key="5">
    <source>
        <dbReference type="ARBA" id="ARBA00023145"/>
    </source>
</evidence>
<dbReference type="PATRIC" id="fig|1703771.3.peg.1052"/>
<feature type="chain" id="PRO_5014001064" description="Aspartate 1-decarboxylase alpha chain" evidence="9 12">
    <location>
        <begin position="25"/>
        <end position="116"/>
    </location>
</feature>
<evidence type="ECO:0000256" key="2">
    <source>
        <dbReference type="ARBA" id="ARBA00022655"/>
    </source>
</evidence>
<organism evidence="13 14">
    <name type="scientific">candidate division TA06 bacterium DG_26</name>
    <dbReference type="NCBI Taxonomy" id="1703771"/>
    <lineage>
        <taxon>Bacteria</taxon>
        <taxon>Bacteria division TA06</taxon>
    </lineage>
</organism>
<comment type="caution">
    <text evidence="13">The sequence shown here is derived from an EMBL/GenBank/DDBJ whole genome shotgun (WGS) entry which is preliminary data.</text>
</comment>
<comment type="subunit">
    <text evidence="9">Heterooctamer of four alpha and four beta subunits.</text>
</comment>
<evidence type="ECO:0000256" key="9">
    <source>
        <dbReference type="HAMAP-Rule" id="MF_00446"/>
    </source>
</evidence>
<feature type="binding site" evidence="9">
    <location>
        <begin position="73"/>
        <end position="75"/>
    </location>
    <ligand>
        <name>substrate</name>
    </ligand>
</feature>
<dbReference type="GO" id="GO:0004068">
    <property type="term" value="F:aspartate 1-decarboxylase activity"/>
    <property type="evidence" value="ECO:0007669"/>
    <property type="project" value="UniProtKB-UniRule"/>
</dbReference>
<evidence type="ECO:0000256" key="11">
    <source>
        <dbReference type="PIRSR" id="PIRSR006246-3"/>
    </source>
</evidence>
<dbReference type="InterPro" id="IPR003190">
    <property type="entry name" value="Asp_decarbox"/>
</dbReference>
<comment type="subcellular location">
    <subcellularLocation>
        <location evidence="9">Cytoplasm</location>
    </subcellularLocation>
</comment>
<dbReference type="AlphaFoldDB" id="A0A0S7WJD1"/>
<comment type="PTM">
    <text evidence="9 11">Is synthesized initially as an inactive proenzyme, which is activated by self-cleavage at a specific serine bond to produce a beta-subunit with a hydroxyl group at its C-terminus and an alpha-subunit with a pyruvoyl group at its N-terminus.</text>
</comment>
<feature type="active site" description="Proton donor" evidence="9 10">
    <location>
        <position position="58"/>
    </location>
</feature>
<name>A0A0S7WJD1_UNCT6</name>
<dbReference type="CDD" id="cd06919">
    <property type="entry name" value="Asp_decarbox"/>
    <property type="match status" value="1"/>
</dbReference>
<dbReference type="EC" id="4.1.1.11" evidence="9"/>
<feature type="active site" description="Schiff-base intermediate with substrate; via pyruvic acid" evidence="9 10">
    <location>
        <position position="25"/>
    </location>
</feature>
<evidence type="ECO:0000256" key="8">
    <source>
        <dbReference type="ARBA" id="ARBA00023317"/>
    </source>
</evidence>
<evidence type="ECO:0000256" key="3">
    <source>
        <dbReference type="ARBA" id="ARBA00022793"/>
    </source>
</evidence>
<reference evidence="13 14" key="1">
    <citation type="journal article" date="2015" name="Microbiome">
        <title>Genomic resolution of linkages in carbon, nitrogen, and sulfur cycling among widespread estuary sediment bacteria.</title>
        <authorList>
            <person name="Baker B.J."/>
            <person name="Lazar C.S."/>
            <person name="Teske A.P."/>
            <person name="Dick G.J."/>
        </authorList>
    </citation>
    <scope>NUCLEOTIDE SEQUENCE [LARGE SCALE GENOMIC DNA]</scope>
    <source>
        <strain evidence="13">DG_26</strain>
    </source>
</reference>
<dbReference type="Proteomes" id="UP000051124">
    <property type="component" value="Unassembled WGS sequence"/>
</dbReference>
<keyword evidence="6 9" id="KW-0456">Lyase</keyword>
<dbReference type="GO" id="GO:0006523">
    <property type="term" value="P:alanine biosynthetic process"/>
    <property type="evidence" value="ECO:0007669"/>
    <property type="project" value="InterPro"/>
</dbReference>
<evidence type="ECO:0000256" key="4">
    <source>
        <dbReference type="ARBA" id="ARBA00022813"/>
    </source>
</evidence>
<protein>
    <recommendedName>
        <fullName evidence="9">Aspartate 1-decarboxylase</fullName>
        <ecNumber evidence="9">4.1.1.11</ecNumber>
    </recommendedName>
    <alternativeName>
        <fullName evidence="9">Aspartate alpha-decarboxylase</fullName>
    </alternativeName>
    <component>
        <recommendedName>
            <fullName evidence="9">Aspartate 1-decarboxylase beta chain</fullName>
        </recommendedName>
    </component>
    <component>
        <recommendedName>
            <fullName evidence="9">Aspartate 1-decarboxylase alpha chain</fullName>
        </recommendedName>
    </component>
</protein>
<comment type="function">
    <text evidence="9">Catalyzes the pyruvoyl-dependent decarboxylation of aspartate to produce beta-alanine.</text>
</comment>
<keyword evidence="3 9" id="KW-0210">Decarboxylase</keyword>
<dbReference type="PANTHER" id="PTHR21012:SF0">
    <property type="entry name" value="ASPARTATE 1-DECARBOXYLASE"/>
    <property type="match status" value="1"/>
</dbReference>
<evidence type="ECO:0000256" key="7">
    <source>
        <dbReference type="ARBA" id="ARBA00023270"/>
    </source>
</evidence>
<dbReference type="Pfam" id="PF02261">
    <property type="entry name" value="Asp_decarbox"/>
    <property type="match status" value="1"/>
</dbReference>
<proteinExistence type="inferred from homology"/>
<keyword evidence="2 9" id="KW-0566">Pantothenate biosynthesis</keyword>
<keyword evidence="7 9" id="KW-0704">Schiff base</keyword>
<dbReference type="Gene3D" id="2.40.40.20">
    <property type="match status" value="1"/>
</dbReference>
<dbReference type="GO" id="GO:0005829">
    <property type="term" value="C:cytosol"/>
    <property type="evidence" value="ECO:0007669"/>
    <property type="project" value="TreeGrafter"/>
</dbReference>
<dbReference type="GO" id="GO:0015940">
    <property type="term" value="P:pantothenate biosynthetic process"/>
    <property type="evidence" value="ECO:0007669"/>
    <property type="project" value="UniProtKB-UniRule"/>
</dbReference>
<feature type="modified residue" description="Pyruvic acid (Ser)" evidence="9 11">
    <location>
        <position position="25"/>
    </location>
</feature>
<dbReference type="EMBL" id="LIZT01000029">
    <property type="protein sequence ID" value="KPJ50175.1"/>
    <property type="molecule type" value="Genomic_DNA"/>
</dbReference>
<sequence length="116" mass="12951">MLRFALKSKIHRAKVTHTNLYYEGSITIDEDLLVATDIKPNELVQVVNLNTGARFESYAIRGEKGTGIIGLNGGAARLGQIGDYLLIFTFCLIETVDFSSHKPKIIRVDEQNKPMK</sequence>
<dbReference type="NCBIfam" id="TIGR00223">
    <property type="entry name" value="panD"/>
    <property type="match status" value="1"/>
</dbReference>
<feature type="chain" id="PRO_5014001060" description="Aspartate 1-decarboxylase beta chain" evidence="9 12">
    <location>
        <begin position="1"/>
        <end position="24"/>
    </location>
</feature>
<dbReference type="SUPFAM" id="SSF50692">
    <property type="entry name" value="ADC-like"/>
    <property type="match status" value="1"/>
</dbReference>